<keyword evidence="5" id="KW-0274">FAD</keyword>
<dbReference type="NCBIfam" id="TIGR01988">
    <property type="entry name" value="Ubi-OHases"/>
    <property type="match status" value="1"/>
</dbReference>
<evidence type="ECO:0000256" key="1">
    <source>
        <dbReference type="ARBA" id="ARBA00001974"/>
    </source>
</evidence>
<keyword evidence="11" id="KW-1185">Reference proteome</keyword>
<dbReference type="RefSeq" id="WP_229708164.1">
    <property type="nucleotide sequence ID" value="NZ_BMDZ01000040.1"/>
</dbReference>
<comment type="cofactor">
    <cofactor evidence="1">
        <name>FAD</name>
        <dbReference type="ChEBI" id="CHEBI:57692"/>
    </cofactor>
</comment>
<feature type="domain" description="FAD-binding" evidence="9">
    <location>
        <begin position="13"/>
        <end position="352"/>
    </location>
</feature>
<comment type="caution">
    <text evidence="10">The sequence shown here is derived from an EMBL/GenBank/DDBJ whole genome shotgun (WGS) entry which is preliminary data.</text>
</comment>
<dbReference type="PANTHER" id="PTHR43876:SF7">
    <property type="entry name" value="UBIQUINONE BIOSYNTHESIS MONOOXYGENASE COQ6, MITOCHONDRIAL"/>
    <property type="match status" value="1"/>
</dbReference>
<sequence>MSGTGAAMETAAELIIVGGGLAGMTLAVAAAAAGLDVCVIDRDDPVVQRDAGFDGRSSAIAHGSMQVLTAIGVWSHCPEAGAIEQIRVTDGPSLLHLHFDHRQIGADPLGWMVENRHMRQALAVRAAELGSRLTVIAPARVASVDRQGARATVTLADGRRLRAPLVIAADGRRSRLRDDAGIPVTEWAYDQAGLVCTVAHDLPHQGIAHERFLTPGPFAILPLAGDRSSIVWTERTAEAEQIMALDDDRFVEELAARFGGFLGGLRLVGPRFSYPLALTLARRFIDHRLALIGDAAHAIHPIAGQGFNLGIRDVAALVEVLVDARRLGGDIGSPEVLARYERWRRTDTMALVVATDGLNRLFSNDLPPLRLARDLGLAAVNRLGPVKRLAMRHAMGELGRLPALVQGRMP</sequence>
<dbReference type="InterPro" id="IPR002938">
    <property type="entry name" value="FAD-bd"/>
</dbReference>
<dbReference type="InterPro" id="IPR051205">
    <property type="entry name" value="UbiH/COQ6_monooxygenase"/>
</dbReference>
<accession>A0ABQ1INW6</accession>
<keyword evidence="6" id="KW-0560">Oxidoreductase</keyword>
<gene>
    <name evidence="10" type="ORF">GCM10011505_32290</name>
</gene>
<evidence type="ECO:0000256" key="4">
    <source>
        <dbReference type="ARBA" id="ARBA00022630"/>
    </source>
</evidence>
<feature type="transmembrane region" description="Helical" evidence="8">
    <location>
        <begin position="12"/>
        <end position="35"/>
    </location>
</feature>
<evidence type="ECO:0000256" key="8">
    <source>
        <dbReference type="SAM" id="Phobius"/>
    </source>
</evidence>
<evidence type="ECO:0000256" key="2">
    <source>
        <dbReference type="ARBA" id="ARBA00004749"/>
    </source>
</evidence>
<comment type="pathway">
    <text evidence="2">Cofactor biosynthesis; ubiquinone biosynthesis.</text>
</comment>
<evidence type="ECO:0000313" key="10">
    <source>
        <dbReference type="EMBL" id="GGB48750.1"/>
    </source>
</evidence>
<evidence type="ECO:0000256" key="3">
    <source>
        <dbReference type="ARBA" id="ARBA00005349"/>
    </source>
</evidence>
<organism evidence="10 11">
    <name type="scientific">Tistrella bauzanensis</name>
    <dbReference type="NCBI Taxonomy" id="657419"/>
    <lineage>
        <taxon>Bacteria</taxon>
        <taxon>Pseudomonadati</taxon>
        <taxon>Pseudomonadota</taxon>
        <taxon>Alphaproteobacteria</taxon>
        <taxon>Geminicoccales</taxon>
        <taxon>Geminicoccaceae</taxon>
        <taxon>Tistrella</taxon>
    </lineage>
</organism>
<evidence type="ECO:0000256" key="7">
    <source>
        <dbReference type="ARBA" id="ARBA00023033"/>
    </source>
</evidence>
<keyword evidence="4" id="KW-0285">Flavoprotein</keyword>
<evidence type="ECO:0000256" key="5">
    <source>
        <dbReference type="ARBA" id="ARBA00022827"/>
    </source>
</evidence>
<keyword evidence="8" id="KW-0812">Transmembrane</keyword>
<dbReference type="Proteomes" id="UP000603352">
    <property type="component" value="Unassembled WGS sequence"/>
</dbReference>
<proteinExistence type="inferred from homology"/>
<dbReference type="SUPFAM" id="SSF51905">
    <property type="entry name" value="FAD/NAD(P)-binding domain"/>
    <property type="match status" value="1"/>
</dbReference>
<protein>
    <submittedName>
        <fullName evidence="10">2-octaprenyl-3-methyl-6-methoxy-1,4-benzoquinol hydroxylase</fullName>
    </submittedName>
</protein>
<dbReference type="EMBL" id="BMDZ01000040">
    <property type="protein sequence ID" value="GGB48750.1"/>
    <property type="molecule type" value="Genomic_DNA"/>
</dbReference>
<reference evidence="11" key="1">
    <citation type="journal article" date="2019" name="Int. J. Syst. Evol. Microbiol.">
        <title>The Global Catalogue of Microorganisms (GCM) 10K type strain sequencing project: providing services to taxonomists for standard genome sequencing and annotation.</title>
        <authorList>
            <consortium name="The Broad Institute Genomics Platform"/>
            <consortium name="The Broad Institute Genome Sequencing Center for Infectious Disease"/>
            <person name="Wu L."/>
            <person name="Ma J."/>
        </authorList>
    </citation>
    <scope>NUCLEOTIDE SEQUENCE [LARGE SCALE GENOMIC DNA]</scope>
    <source>
        <strain evidence="11">CGMCC 1.10188</strain>
    </source>
</reference>
<dbReference type="Pfam" id="PF01494">
    <property type="entry name" value="FAD_binding_3"/>
    <property type="match status" value="1"/>
</dbReference>
<dbReference type="PROSITE" id="PS01304">
    <property type="entry name" value="UBIH"/>
    <property type="match status" value="1"/>
</dbReference>
<evidence type="ECO:0000313" key="11">
    <source>
        <dbReference type="Proteomes" id="UP000603352"/>
    </source>
</evidence>
<name>A0ABQ1INW6_9PROT</name>
<dbReference type="InterPro" id="IPR010971">
    <property type="entry name" value="UbiH/COQ6"/>
</dbReference>
<keyword evidence="8" id="KW-1133">Transmembrane helix</keyword>
<dbReference type="InterPro" id="IPR018168">
    <property type="entry name" value="Ubi_Hdrlase_CS"/>
</dbReference>
<keyword evidence="8" id="KW-0472">Membrane</keyword>
<dbReference type="InterPro" id="IPR036188">
    <property type="entry name" value="FAD/NAD-bd_sf"/>
</dbReference>
<keyword evidence="7" id="KW-0503">Monooxygenase</keyword>
<dbReference type="PANTHER" id="PTHR43876">
    <property type="entry name" value="UBIQUINONE BIOSYNTHESIS MONOOXYGENASE COQ6, MITOCHONDRIAL"/>
    <property type="match status" value="1"/>
</dbReference>
<evidence type="ECO:0000256" key="6">
    <source>
        <dbReference type="ARBA" id="ARBA00023002"/>
    </source>
</evidence>
<comment type="similarity">
    <text evidence="3">Belongs to the UbiH/COQ6 family.</text>
</comment>
<dbReference type="Gene3D" id="3.50.50.60">
    <property type="entry name" value="FAD/NAD(P)-binding domain"/>
    <property type="match status" value="2"/>
</dbReference>
<evidence type="ECO:0000259" key="9">
    <source>
        <dbReference type="Pfam" id="PF01494"/>
    </source>
</evidence>
<dbReference type="PRINTS" id="PR00420">
    <property type="entry name" value="RNGMNOXGNASE"/>
</dbReference>